<dbReference type="PANTHER" id="PTHR47989">
    <property type="entry name" value="OS01G0750732 PROTEIN"/>
    <property type="match status" value="1"/>
</dbReference>
<keyword evidence="8" id="KW-0472">Membrane</keyword>
<name>A0AAD5ZDI6_9POAL</name>
<dbReference type="Pfam" id="PF00069">
    <property type="entry name" value="Pkinase"/>
    <property type="match status" value="1"/>
</dbReference>
<feature type="domain" description="Protein kinase" evidence="10">
    <location>
        <begin position="55"/>
        <end position="345"/>
    </location>
</feature>
<accession>A0AAD5ZDI6</accession>
<reference evidence="11 12" key="1">
    <citation type="journal article" date="2022" name="Cell">
        <title>Repeat-based holocentromeres influence genome architecture and karyotype evolution.</title>
        <authorList>
            <person name="Hofstatter P.G."/>
            <person name="Thangavel G."/>
            <person name="Lux T."/>
            <person name="Neumann P."/>
            <person name="Vondrak T."/>
            <person name="Novak P."/>
            <person name="Zhang M."/>
            <person name="Costa L."/>
            <person name="Castellani M."/>
            <person name="Scott A."/>
            <person name="Toegelov H."/>
            <person name="Fuchs J."/>
            <person name="Mata-Sucre Y."/>
            <person name="Dias Y."/>
            <person name="Vanzela A.L.L."/>
            <person name="Huettel B."/>
            <person name="Almeida C.C.S."/>
            <person name="Simkova H."/>
            <person name="Souza G."/>
            <person name="Pedrosa-Harand A."/>
            <person name="Macas J."/>
            <person name="Mayer K.F.X."/>
            <person name="Houben A."/>
            <person name="Marques A."/>
        </authorList>
    </citation>
    <scope>NUCLEOTIDE SEQUENCE [LARGE SCALE GENOMIC DNA]</scope>
    <source>
        <strain evidence="11">RhyTen1mFocal</strain>
    </source>
</reference>
<evidence type="ECO:0000256" key="3">
    <source>
        <dbReference type="ARBA" id="ARBA00022692"/>
    </source>
</evidence>
<gene>
    <name evidence="11" type="ORF">LUZ61_020565</name>
</gene>
<sequence>MWSALARHGSKQRRKHEEIAFVPWYSGNKGDATAPQLNGARYFTFEELKKCTDNFSEDNKIGVGGYGKVYKGRCTNGVVVAVRRATKGSFRSTKEFQSEIEVLSRVHHKNIVSLIGFCADQGEQVLVYEYISKGSLRDNLAGKGGMFLDWKKRLQIALDSARGLAFLHELASPPIIHRDVKSLNILLDENLNAKVANFGLSKLVSEKEKGHVSSEVDRFLLSRVQSAVKGTIGYLDPEYFKTQLFSEKSDVYSFGVVMLELLTARPPFEAGNDGYTFLFEEVKRVIDENNQEYYGLRDIIDPKIVNQVTNIGLTKFVQLTLQCLKESGSDRPSMYEIMKEIDIILQHDGNTRVNNKF</sequence>
<dbReference type="FunFam" id="1.10.510.10:FF:000468">
    <property type="entry name" value="PTI1-like tyrosine-protein kinase 3"/>
    <property type="match status" value="1"/>
</dbReference>
<comment type="subcellular location">
    <subcellularLocation>
        <location evidence="1">Cell membrane</location>
        <topology evidence="1">Single-pass membrane protein</topology>
    </subcellularLocation>
</comment>
<evidence type="ECO:0000256" key="7">
    <source>
        <dbReference type="ARBA" id="ARBA00022989"/>
    </source>
</evidence>
<evidence type="ECO:0000313" key="11">
    <source>
        <dbReference type="EMBL" id="KAJ3691401.1"/>
    </source>
</evidence>
<dbReference type="GO" id="GO:0005524">
    <property type="term" value="F:ATP binding"/>
    <property type="evidence" value="ECO:0007669"/>
    <property type="project" value="UniProtKB-KW"/>
</dbReference>
<comment type="caution">
    <text evidence="11">The sequence shown here is derived from an EMBL/GenBank/DDBJ whole genome shotgun (WGS) entry which is preliminary data.</text>
</comment>
<keyword evidence="4" id="KW-0732">Signal</keyword>
<dbReference type="PIRSF" id="PIRSF000654">
    <property type="entry name" value="Integrin-linked_kinase"/>
    <property type="match status" value="1"/>
</dbReference>
<evidence type="ECO:0000256" key="4">
    <source>
        <dbReference type="ARBA" id="ARBA00022729"/>
    </source>
</evidence>
<dbReference type="InterPro" id="IPR011009">
    <property type="entry name" value="Kinase-like_dom_sf"/>
</dbReference>
<keyword evidence="5" id="KW-0547">Nucleotide-binding</keyword>
<evidence type="ECO:0000256" key="6">
    <source>
        <dbReference type="ARBA" id="ARBA00022840"/>
    </source>
</evidence>
<dbReference type="FunFam" id="3.30.200.20:FF:000328">
    <property type="entry name" value="Leucine-rich repeat protein kinase family protein"/>
    <property type="match status" value="1"/>
</dbReference>
<proteinExistence type="predicted"/>
<dbReference type="SUPFAM" id="SSF56112">
    <property type="entry name" value="Protein kinase-like (PK-like)"/>
    <property type="match status" value="1"/>
</dbReference>
<dbReference type="PANTHER" id="PTHR47989:SF62">
    <property type="entry name" value="OS05G0423500 PROTEIN"/>
    <property type="match status" value="1"/>
</dbReference>
<dbReference type="Gene3D" id="3.30.200.20">
    <property type="entry name" value="Phosphorylase Kinase, domain 1"/>
    <property type="match status" value="1"/>
</dbReference>
<evidence type="ECO:0000256" key="5">
    <source>
        <dbReference type="ARBA" id="ARBA00022741"/>
    </source>
</evidence>
<dbReference type="Gene3D" id="1.10.510.10">
    <property type="entry name" value="Transferase(Phosphotransferase) domain 1"/>
    <property type="match status" value="1"/>
</dbReference>
<dbReference type="GO" id="GO:0004672">
    <property type="term" value="F:protein kinase activity"/>
    <property type="evidence" value="ECO:0007669"/>
    <property type="project" value="InterPro"/>
</dbReference>
<dbReference type="InterPro" id="IPR000719">
    <property type="entry name" value="Prot_kinase_dom"/>
</dbReference>
<keyword evidence="3" id="KW-0812">Transmembrane</keyword>
<evidence type="ECO:0000313" key="12">
    <source>
        <dbReference type="Proteomes" id="UP001210211"/>
    </source>
</evidence>
<protein>
    <recommendedName>
        <fullName evidence="10">Protein kinase domain-containing protein</fullName>
    </recommendedName>
</protein>
<keyword evidence="12" id="KW-1185">Reference proteome</keyword>
<dbReference type="SMART" id="SM00220">
    <property type="entry name" value="S_TKc"/>
    <property type="match status" value="1"/>
</dbReference>
<dbReference type="AlphaFoldDB" id="A0AAD5ZDI6"/>
<evidence type="ECO:0000256" key="8">
    <source>
        <dbReference type="ARBA" id="ARBA00023136"/>
    </source>
</evidence>
<keyword evidence="2" id="KW-1003">Cell membrane</keyword>
<evidence type="ECO:0000256" key="2">
    <source>
        <dbReference type="ARBA" id="ARBA00022475"/>
    </source>
</evidence>
<dbReference type="EMBL" id="JAMRDG010000002">
    <property type="protein sequence ID" value="KAJ3691401.1"/>
    <property type="molecule type" value="Genomic_DNA"/>
</dbReference>
<keyword evidence="6" id="KW-0067">ATP-binding</keyword>
<keyword evidence="9" id="KW-1015">Disulfide bond</keyword>
<evidence type="ECO:0000256" key="1">
    <source>
        <dbReference type="ARBA" id="ARBA00004162"/>
    </source>
</evidence>
<organism evidence="11 12">
    <name type="scientific">Rhynchospora tenuis</name>
    <dbReference type="NCBI Taxonomy" id="198213"/>
    <lineage>
        <taxon>Eukaryota</taxon>
        <taxon>Viridiplantae</taxon>
        <taxon>Streptophyta</taxon>
        <taxon>Embryophyta</taxon>
        <taxon>Tracheophyta</taxon>
        <taxon>Spermatophyta</taxon>
        <taxon>Magnoliopsida</taxon>
        <taxon>Liliopsida</taxon>
        <taxon>Poales</taxon>
        <taxon>Cyperaceae</taxon>
        <taxon>Cyperoideae</taxon>
        <taxon>Rhynchosporeae</taxon>
        <taxon>Rhynchospora</taxon>
    </lineage>
</organism>
<keyword evidence="7" id="KW-1133">Transmembrane helix</keyword>
<dbReference type="Proteomes" id="UP001210211">
    <property type="component" value="Unassembled WGS sequence"/>
</dbReference>
<dbReference type="PROSITE" id="PS50011">
    <property type="entry name" value="PROTEIN_KINASE_DOM"/>
    <property type="match status" value="1"/>
</dbReference>
<dbReference type="PROSITE" id="PS00108">
    <property type="entry name" value="PROTEIN_KINASE_ST"/>
    <property type="match status" value="1"/>
</dbReference>
<dbReference type="GO" id="GO:0005886">
    <property type="term" value="C:plasma membrane"/>
    <property type="evidence" value="ECO:0007669"/>
    <property type="project" value="UniProtKB-SubCell"/>
</dbReference>
<dbReference type="CDD" id="cd14066">
    <property type="entry name" value="STKc_IRAK"/>
    <property type="match status" value="1"/>
</dbReference>
<evidence type="ECO:0000259" key="10">
    <source>
        <dbReference type="PROSITE" id="PS50011"/>
    </source>
</evidence>
<dbReference type="InterPro" id="IPR008271">
    <property type="entry name" value="Ser/Thr_kinase_AS"/>
</dbReference>
<evidence type="ECO:0000256" key="9">
    <source>
        <dbReference type="ARBA" id="ARBA00023157"/>
    </source>
</evidence>